<comment type="caution">
    <text evidence="3">The sequence shown here is derived from an EMBL/GenBank/DDBJ whole genome shotgun (WGS) entry which is preliminary data.</text>
</comment>
<reference evidence="4" key="1">
    <citation type="journal article" date="2015" name="Nat. Genet.">
        <title>The genome and transcriptome of the zoonotic hookworm Ancylostoma ceylanicum identify infection-specific gene families.</title>
        <authorList>
            <person name="Schwarz E.M."/>
            <person name="Hu Y."/>
            <person name="Antoshechkin I."/>
            <person name="Miller M.M."/>
            <person name="Sternberg P.W."/>
            <person name="Aroian R.V."/>
        </authorList>
    </citation>
    <scope>NUCLEOTIDE SEQUENCE</scope>
    <source>
        <strain evidence="4">HY135</strain>
    </source>
</reference>
<dbReference type="Gene3D" id="1.10.10.1940">
    <property type="match status" value="1"/>
</dbReference>
<accession>A0A016T6E9</accession>
<feature type="chain" id="PRO_5001490508" description="ShKT domain-containing protein" evidence="1">
    <location>
        <begin position="19"/>
        <end position="80"/>
    </location>
</feature>
<dbReference type="Proteomes" id="UP000024635">
    <property type="component" value="Unassembled WGS sequence"/>
</dbReference>
<organism evidence="3 4">
    <name type="scientific">Ancylostoma ceylanicum</name>
    <dbReference type="NCBI Taxonomy" id="53326"/>
    <lineage>
        <taxon>Eukaryota</taxon>
        <taxon>Metazoa</taxon>
        <taxon>Ecdysozoa</taxon>
        <taxon>Nematoda</taxon>
        <taxon>Chromadorea</taxon>
        <taxon>Rhabditida</taxon>
        <taxon>Rhabditina</taxon>
        <taxon>Rhabditomorpha</taxon>
        <taxon>Strongyloidea</taxon>
        <taxon>Ancylostomatidae</taxon>
        <taxon>Ancylostomatinae</taxon>
        <taxon>Ancylostoma</taxon>
    </lineage>
</organism>
<keyword evidence="4" id="KW-1185">Reference proteome</keyword>
<feature type="signal peptide" evidence="1">
    <location>
        <begin position="1"/>
        <end position="18"/>
    </location>
</feature>
<dbReference type="AlphaFoldDB" id="A0A016T6E9"/>
<dbReference type="PANTHER" id="PTHR46707:SF1">
    <property type="entry name" value="COEXPRESSED WITH POLYCYSTINS-RELATED"/>
    <property type="match status" value="1"/>
</dbReference>
<dbReference type="Pfam" id="PF01549">
    <property type="entry name" value="ShK"/>
    <property type="match status" value="1"/>
</dbReference>
<dbReference type="OrthoDB" id="5832750at2759"/>
<protein>
    <recommendedName>
        <fullName evidence="2">ShKT domain-containing protein</fullName>
    </recommendedName>
</protein>
<feature type="domain" description="ShKT" evidence="2">
    <location>
        <begin position="47"/>
        <end position="80"/>
    </location>
</feature>
<dbReference type="PANTHER" id="PTHR46707">
    <property type="entry name" value="PROTEIN CBG07468"/>
    <property type="match status" value="1"/>
</dbReference>
<dbReference type="InterPro" id="IPR003582">
    <property type="entry name" value="ShKT_dom"/>
</dbReference>
<evidence type="ECO:0000259" key="2">
    <source>
        <dbReference type="Pfam" id="PF01549"/>
    </source>
</evidence>
<gene>
    <name evidence="3" type="primary">Acey_s0132.g1706</name>
    <name evidence="3" type="ORF">Y032_0132g1706</name>
</gene>
<evidence type="ECO:0000256" key="1">
    <source>
        <dbReference type="SAM" id="SignalP"/>
    </source>
</evidence>
<evidence type="ECO:0000313" key="3">
    <source>
        <dbReference type="EMBL" id="EYB98305.1"/>
    </source>
</evidence>
<keyword evidence="1" id="KW-0732">Signal</keyword>
<proteinExistence type="predicted"/>
<dbReference type="EMBL" id="JARK01001468">
    <property type="protein sequence ID" value="EYB98305.1"/>
    <property type="molecule type" value="Genomic_DNA"/>
</dbReference>
<sequence>MAIPVLLLLCSLIAYSATVQKTSQDDAYQEESLHILKRQTNQTCGEYKHCATWKNNGFCTNAFYPQDLKMKWCGRECGLC</sequence>
<evidence type="ECO:0000313" key="4">
    <source>
        <dbReference type="Proteomes" id="UP000024635"/>
    </source>
</evidence>
<name>A0A016T6E9_9BILA</name>